<dbReference type="GO" id="GO:0005524">
    <property type="term" value="F:ATP binding"/>
    <property type="evidence" value="ECO:0007669"/>
    <property type="project" value="UniProtKB-KW"/>
</dbReference>
<name>A0A1G6Q332_9BACL</name>
<evidence type="ECO:0000256" key="1">
    <source>
        <dbReference type="ARBA" id="ARBA00000198"/>
    </source>
</evidence>
<dbReference type="SUPFAM" id="SSF55083">
    <property type="entry name" value="6-hydroxymethyl-7,8-dihydropterin pyrophosphokinase, HPPK"/>
    <property type="match status" value="1"/>
</dbReference>
<dbReference type="Pfam" id="PF01288">
    <property type="entry name" value="HPPK"/>
    <property type="match status" value="1"/>
</dbReference>
<dbReference type="GO" id="GO:0046654">
    <property type="term" value="P:tetrahydrofolate biosynthetic process"/>
    <property type="evidence" value="ECO:0007669"/>
    <property type="project" value="UniProtKB-UniPathway"/>
</dbReference>
<dbReference type="PANTHER" id="PTHR43071:SF1">
    <property type="entry name" value="2-AMINO-4-HYDROXY-6-HYDROXYMETHYLDIHYDROPTERIDINE PYROPHOSPHOKINASE"/>
    <property type="match status" value="1"/>
</dbReference>
<evidence type="ECO:0000256" key="7">
    <source>
        <dbReference type="ARBA" id="ARBA00022840"/>
    </source>
</evidence>
<dbReference type="UniPathway" id="UPA00077">
    <property type="reaction ID" value="UER00155"/>
</dbReference>
<dbReference type="GO" id="GO:0016301">
    <property type="term" value="F:kinase activity"/>
    <property type="evidence" value="ECO:0007669"/>
    <property type="project" value="UniProtKB-KW"/>
</dbReference>
<dbReference type="InterPro" id="IPR000550">
    <property type="entry name" value="Hppk"/>
</dbReference>
<dbReference type="AlphaFoldDB" id="A0A1G6Q332"/>
<proteinExistence type="predicted"/>
<organism evidence="10 11">
    <name type="scientific">Melghirimyces thermohalophilus</name>
    <dbReference type="NCBI Taxonomy" id="1236220"/>
    <lineage>
        <taxon>Bacteria</taxon>
        <taxon>Bacillati</taxon>
        <taxon>Bacillota</taxon>
        <taxon>Bacilli</taxon>
        <taxon>Bacillales</taxon>
        <taxon>Thermoactinomycetaceae</taxon>
        <taxon>Melghirimyces</taxon>
    </lineage>
</organism>
<keyword evidence="11" id="KW-1185">Reference proteome</keyword>
<protein>
    <recommendedName>
        <fullName evidence="3">2-amino-4-hydroxy-6-hydroxymethyldihydropteridine diphosphokinase</fullName>
        <ecNumber evidence="3">2.7.6.3</ecNumber>
    </recommendedName>
</protein>
<dbReference type="EC" id="2.7.6.3" evidence="3"/>
<evidence type="ECO:0000256" key="3">
    <source>
        <dbReference type="ARBA" id="ARBA00013253"/>
    </source>
</evidence>
<feature type="domain" description="7,8-dihydro-6-hydroxymethylpterin-pyrophosphokinase" evidence="9">
    <location>
        <begin position="90"/>
        <end position="101"/>
    </location>
</feature>
<evidence type="ECO:0000313" key="11">
    <source>
        <dbReference type="Proteomes" id="UP000199387"/>
    </source>
</evidence>
<keyword evidence="4" id="KW-0808">Transferase</keyword>
<evidence type="ECO:0000256" key="4">
    <source>
        <dbReference type="ARBA" id="ARBA00022679"/>
    </source>
</evidence>
<accession>A0A1G6Q332</accession>
<evidence type="ECO:0000256" key="6">
    <source>
        <dbReference type="ARBA" id="ARBA00022777"/>
    </source>
</evidence>
<dbReference type="Proteomes" id="UP000199387">
    <property type="component" value="Unassembled WGS sequence"/>
</dbReference>
<dbReference type="PROSITE" id="PS00794">
    <property type="entry name" value="HPPK"/>
    <property type="match status" value="1"/>
</dbReference>
<dbReference type="CDD" id="cd00483">
    <property type="entry name" value="HPPK"/>
    <property type="match status" value="1"/>
</dbReference>
<keyword evidence="6 10" id="KW-0418">Kinase</keyword>
<comment type="pathway">
    <text evidence="2">Cofactor biosynthesis; tetrahydrofolate biosynthesis; 2-amino-4-hydroxy-6-hydroxymethyl-7,8-dihydropteridine diphosphate from 7,8-dihydroneopterin triphosphate: step 4/4.</text>
</comment>
<evidence type="ECO:0000256" key="2">
    <source>
        <dbReference type="ARBA" id="ARBA00005051"/>
    </source>
</evidence>
<dbReference type="EMBL" id="FMZA01000019">
    <property type="protein sequence ID" value="SDC86753.1"/>
    <property type="molecule type" value="Genomic_DNA"/>
</dbReference>
<gene>
    <name evidence="10" type="ORF">SAMN04488112_11964</name>
</gene>
<keyword evidence="7" id="KW-0067">ATP-binding</keyword>
<dbReference type="PANTHER" id="PTHR43071">
    <property type="entry name" value="2-AMINO-4-HYDROXY-6-HYDROXYMETHYLDIHYDROPTERIDINE PYROPHOSPHOKINASE"/>
    <property type="match status" value="1"/>
</dbReference>
<comment type="catalytic activity">
    <reaction evidence="1">
        <text>6-hydroxymethyl-7,8-dihydropterin + ATP = (7,8-dihydropterin-6-yl)methyl diphosphate + AMP + H(+)</text>
        <dbReference type="Rhea" id="RHEA:11412"/>
        <dbReference type="ChEBI" id="CHEBI:15378"/>
        <dbReference type="ChEBI" id="CHEBI:30616"/>
        <dbReference type="ChEBI" id="CHEBI:44841"/>
        <dbReference type="ChEBI" id="CHEBI:72950"/>
        <dbReference type="ChEBI" id="CHEBI:456215"/>
        <dbReference type="EC" id="2.7.6.3"/>
    </reaction>
</comment>
<sequence>MTEAIAYIGLGTNLGRRMAHLEKALRRLEDRNGVRITQLSSVYETAPVGYLNQPDFLNACAEIKTTRSPMDLLHILLDVEQELHRVRRIRWGPRTIDLDLLLYDDRIIQEEQLVVPHPRMTDRSFVLVPLAEIAPDVVIPGTGQTVAWWAEERKQGSEVVKSPYTLNLQSLTAAIKEVPEKWNR</sequence>
<dbReference type="GO" id="GO:0046656">
    <property type="term" value="P:folic acid biosynthetic process"/>
    <property type="evidence" value="ECO:0007669"/>
    <property type="project" value="UniProtKB-KW"/>
</dbReference>
<dbReference type="InterPro" id="IPR035907">
    <property type="entry name" value="Hppk_sf"/>
</dbReference>
<dbReference type="NCBIfam" id="TIGR01498">
    <property type="entry name" value="folK"/>
    <property type="match status" value="1"/>
</dbReference>
<keyword evidence="5" id="KW-0547">Nucleotide-binding</keyword>
<dbReference type="GO" id="GO:0003848">
    <property type="term" value="F:2-amino-4-hydroxy-6-hydroxymethyldihydropteridine diphosphokinase activity"/>
    <property type="evidence" value="ECO:0007669"/>
    <property type="project" value="UniProtKB-EC"/>
</dbReference>
<keyword evidence="8" id="KW-0289">Folate biosynthesis</keyword>
<dbReference type="STRING" id="1236220.SAMN04488112_11964"/>
<evidence type="ECO:0000259" key="9">
    <source>
        <dbReference type="PROSITE" id="PS00794"/>
    </source>
</evidence>
<evidence type="ECO:0000313" key="10">
    <source>
        <dbReference type="EMBL" id="SDC86753.1"/>
    </source>
</evidence>
<dbReference type="OrthoDB" id="9808041at2"/>
<dbReference type="Gene3D" id="3.30.70.560">
    <property type="entry name" value="7,8-Dihydro-6-hydroxymethylpterin-pyrophosphokinase HPPK"/>
    <property type="match status" value="1"/>
</dbReference>
<reference evidence="10 11" key="1">
    <citation type="submission" date="2016-10" db="EMBL/GenBank/DDBJ databases">
        <authorList>
            <person name="de Groot N.N."/>
        </authorList>
    </citation>
    <scope>NUCLEOTIDE SEQUENCE [LARGE SCALE GENOMIC DNA]</scope>
    <source>
        <strain evidence="10 11">DSM 45514</strain>
    </source>
</reference>
<dbReference type="RefSeq" id="WP_091572137.1">
    <property type="nucleotide sequence ID" value="NZ_FMZA01000019.1"/>
</dbReference>
<evidence type="ECO:0000256" key="8">
    <source>
        <dbReference type="ARBA" id="ARBA00022909"/>
    </source>
</evidence>
<evidence type="ECO:0000256" key="5">
    <source>
        <dbReference type="ARBA" id="ARBA00022741"/>
    </source>
</evidence>